<accession>A0ABQ7JGL5</accession>
<keyword evidence="1" id="KW-0479">Metal-binding</keyword>
<evidence type="ECO:0000313" key="8">
    <source>
        <dbReference type="EMBL" id="KAF8823099.1"/>
    </source>
</evidence>
<sequence length="267" mass="29878">MEARRSAGFGNGQTDEVRNAMYTTESTSPSTFNDSWSCLVCTLINNKDAFECEVCGSFKKNDSSLMPSKTSLDSKEVTPQSVVPDPEVKHPTSSNSTKQTMPQPSLTPSSFRSVDTVGLSAPGLRRLGKERREIQNKKIEGVQLLEDLGTIWLMEIEGAKNTLYENERFTISFKFGYRYPFDAPEVIFTKTPPVHPHVYSNGHICLSILYDGWTPVLGVSSVCLSLISMLSSCNKKEKPIDDMLYCRKTDSSCSPKLTNWFFHDDKV</sequence>
<feature type="compositionally biased region" description="Polar residues" evidence="5">
    <location>
        <begin position="91"/>
        <end position="113"/>
    </location>
</feature>
<protein>
    <submittedName>
        <fullName evidence="8">Ubiquitin-conjugating enzyme subfamily protein</fullName>
    </submittedName>
</protein>
<dbReference type="SUPFAM" id="SSF90209">
    <property type="entry name" value="Ran binding protein zinc finger-like"/>
    <property type="match status" value="1"/>
</dbReference>
<gene>
    <name evidence="8" type="ORF">IE077_003592</name>
</gene>
<evidence type="ECO:0000256" key="4">
    <source>
        <dbReference type="PROSITE-ProRule" id="PRU00322"/>
    </source>
</evidence>
<evidence type="ECO:0000256" key="5">
    <source>
        <dbReference type="SAM" id="MobiDB-lite"/>
    </source>
</evidence>
<feature type="compositionally biased region" description="Polar residues" evidence="5">
    <location>
        <begin position="63"/>
        <end position="81"/>
    </location>
</feature>
<evidence type="ECO:0000259" key="7">
    <source>
        <dbReference type="PROSITE" id="PS50199"/>
    </source>
</evidence>
<keyword evidence="9" id="KW-1185">Reference proteome</keyword>
<reference evidence="8 9" key="1">
    <citation type="journal article" date="2020" name="bioRxiv">
        <title>Metabolic contributions of an alphaproteobacterial endosymbiont in the apicomplexan Cardiosporidium cionae.</title>
        <authorList>
            <person name="Hunter E.S."/>
            <person name="Paight C.J."/>
            <person name="Lane C.E."/>
        </authorList>
    </citation>
    <scope>NUCLEOTIDE SEQUENCE [LARGE SCALE GENOMIC DNA]</scope>
    <source>
        <strain evidence="8">ESH_2018</strain>
    </source>
</reference>
<dbReference type="SUPFAM" id="SSF54495">
    <property type="entry name" value="UBC-like"/>
    <property type="match status" value="1"/>
</dbReference>
<feature type="region of interest" description="Disordered" evidence="5">
    <location>
        <begin position="63"/>
        <end position="116"/>
    </location>
</feature>
<dbReference type="PROSITE" id="PS50199">
    <property type="entry name" value="ZF_RANBP2_2"/>
    <property type="match status" value="1"/>
</dbReference>
<dbReference type="InterPro" id="IPR001876">
    <property type="entry name" value="Znf_RanBP2"/>
</dbReference>
<organism evidence="8 9">
    <name type="scientific">Cardiosporidium cionae</name>
    <dbReference type="NCBI Taxonomy" id="476202"/>
    <lineage>
        <taxon>Eukaryota</taxon>
        <taxon>Sar</taxon>
        <taxon>Alveolata</taxon>
        <taxon>Apicomplexa</taxon>
        <taxon>Aconoidasida</taxon>
        <taxon>Nephromycida</taxon>
        <taxon>Cardiosporidium</taxon>
    </lineage>
</organism>
<dbReference type="InterPro" id="IPR050113">
    <property type="entry name" value="Ub_conjugating_enzyme"/>
</dbReference>
<dbReference type="InterPro" id="IPR000608">
    <property type="entry name" value="UBC"/>
</dbReference>
<feature type="domain" description="RanBP2-type" evidence="7">
    <location>
        <begin position="32"/>
        <end position="61"/>
    </location>
</feature>
<dbReference type="CDD" id="cd23808">
    <property type="entry name" value="UBCc_UBE2W"/>
    <property type="match status" value="1"/>
</dbReference>
<feature type="domain" description="UBC core" evidence="6">
    <location>
        <begin position="122"/>
        <end position="267"/>
    </location>
</feature>
<comment type="caution">
    <text evidence="8">The sequence shown here is derived from an EMBL/GenBank/DDBJ whole genome shotgun (WGS) entry which is preliminary data.</text>
</comment>
<keyword evidence="2 4" id="KW-0863">Zinc-finger</keyword>
<dbReference type="InterPro" id="IPR016135">
    <property type="entry name" value="UBQ-conjugating_enzyme/RWD"/>
</dbReference>
<dbReference type="Gene3D" id="2.30.30.380">
    <property type="entry name" value="Zn-finger domain of Sec23/24"/>
    <property type="match status" value="1"/>
</dbReference>
<evidence type="ECO:0000313" key="9">
    <source>
        <dbReference type="Proteomes" id="UP000823046"/>
    </source>
</evidence>
<dbReference type="EMBL" id="JADAQX010000002">
    <property type="protein sequence ID" value="KAF8823099.1"/>
    <property type="molecule type" value="Genomic_DNA"/>
</dbReference>
<dbReference type="PANTHER" id="PTHR24067">
    <property type="entry name" value="UBIQUITIN-CONJUGATING ENZYME E2"/>
    <property type="match status" value="1"/>
</dbReference>
<keyword evidence="3" id="KW-0862">Zinc</keyword>
<proteinExistence type="predicted"/>
<dbReference type="SMART" id="SM00212">
    <property type="entry name" value="UBCc"/>
    <property type="match status" value="1"/>
</dbReference>
<dbReference type="PROSITE" id="PS50127">
    <property type="entry name" value="UBC_2"/>
    <property type="match status" value="1"/>
</dbReference>
<dbReference type="Pfam" id="PF00179">
    <property type="entry name" value="UQ_con"/>
    <property type="match status" value="1"/>
</dbReference>
<evidence type="ECO:0000259" key="6">
    <source>
        <dbReference type="PROSITE" id="PS50127"/>
    </source>
</evidence>
<evidence type="ECO:0000256" key="1">
    <source>
        <dbReference type="ARBA" id="ARBA00022723"/>
    </source>
</evidence>
<name>A0ABQ7JGL5_9APIC</name>
<dbReference type="Gene3D" id="3.10.110.10">
    <property type="entry name" value="Ubiquitin Conjugating Enzyme"/>
    <property type="match status" value="1"/>
</dbReference>
<dbReference type="PROSITE" id="PS01358">
    <property type="entry name" value="ZF_RANBP2_1"/>
    <property type="match status" value="1"/>
</dbReference>
<evidence type="ECO:0000256" key="3">
    <source>
        <dbReference type="ARBA" id="ARBA00022833"/>
    </source>
</evidence>
<dbReference type="InterPro" id="IPR036443">
    <property type="entry name" value="Znf_RanBP2_sf"/>
</dbReference>
<dbReference type="Proteomes" id="UP000823046">
    <property type="component" value="Unassembled WGS sequence"/>
</dbReference>
<evidence type="ECO:0000256" key="2">
    <source>
        <dbReference type="ARBA" id="ARBA00022771"/>
    </source>
</evidence>